<dbReference type="Pfam" id="PF13847">
    <property type="entry name" value="Methyltransf_31"/>
    <property type="match status" value="1"/>
</dbReference>
<keyword evidence="2" id="KW-0489">Methyltransferase</keyword>
<dbReference type="GO" id="GO:0032259">
    <property type="term" value="P:methylation"/>
    <property type="evidence" value="ECO:0007669"/>
    <property type="project" value="UniProtKB-KW"/>
</dbReference>
<dbReference type="Gene3D" id="3.40.50.150">
    <property type="entry name" value="Vaccinia Virus protein VP39"/>
    <property type="match status" value="1"/>
</dbReference>
<dbReference type="SUPFAM" id="SSF53335">
    <property type="entry name" value="S-adenosyl-L-methionine-dependent methyltransferases"/>
    <property type="match status" value="1"/>
</dbReference>
<proteinExistence type="predicted"/>
<dbReference type="CDD" id="cd02440">
    <property type="entry name" value="AdoMet_MTases"/>
    <property type="match status" value="1"/>
</dbReference>
<reference evidence="2 3" key="1">
    <citation type="submission" date="2019-05" db="EMBL/GenBank/DDBJ databases">
        <title>Dyadobacter AR-3-8 sp. nov., isolated from arctic soil.</title>
        <authorList>
            <person name="Chaudhary D.K."/>
        </authorList>
    </citation>
    <scope>NUCLEOTIDE SEQUENCE [LARGE SCALE GENOMIC DNA]</scope>
    <source>
        <strain evidence="2 3">AR-3-8</strain>
    </source>
</reference>
<dbReference type="RefSeq" id="WP_137341772.1">
    <property type="nucleotide sequence ID" value="NZ_BSQH01000002.1"/>
</dbReference>
<dbReference type="InterPro" id="IPR025714">
    <property type="entry name" value="Methyltranfer_dom"/>
</dbReference>
<protein>
    <submittedName>
        <fullName evidence="2">Class I SAM-dependent methyltransferase</fullName>
    </submittedName>
</protein>
<dbReference type="InterPro" id="IPR029063">
    <property type="entry name" value="SAM-dependent_MTases_sf"/>
</dbReference>
<dbReference type="Proteomes" id="UP000304900">
    <property type="component" value="Unassembled WGS sequence"/>
</dbReference>
<dbReference type="PANTHER" id="PTHR43861">
    <property type="entry name" value="TRANS-ACONITATE 2-METHYLTRANSFERASE-RELATED"/>
    <property type="match status" value="1"/>
</dbReference>
<dbReference type="PANTHER" id="PTHR43861:SF1">
    <property type="entry name" value="TRANS-ACONITATE 2-METHYLTRANSFERASE"/>
    <property type="match status" value="1"/>
</dbReference>
<organism evidence="2 3">
    <name type="scientific">Dyadobacter frigoris</name>
    <dbReference type="NCBI Taxonomy" id="2576211"/>
    <lineage>
        <taxon>Bacteria</taxon>
        <taxon>Pseudomonadati</taxon>
        <taxon>Bacteroidota</taxon>
        <taxon>Cytophagia</taxon>
        <taxon>Cytophagales</taxon>
        <taxon>Spirosomataceae</taxon>
        <taxon>Dyadobacter</taxon>
    </lineage>
</organism>
<dbReference type="AlphaFoldDB" id="A0A4U6D8T3"/>
<evidence type="ECO:0000313" key="2">
    <source>
        <dbReference type="EMBL" id="TKT90604.1"/>
    </source>
</evidence>
<name>A0A4U6D8T3_9BACT</name>
<keyword evidence="3" id="KW-1185">Reference proteome</keyword>
<sequence>MDLTVNQKEKQSNIISQDFEDLYLAVRSLEQRVYSDEQLLLLPDIDSSHIHSQEWKIRKRSCDDLMKYIGKKNRSLRILEIGCGNGWFSARLAELKNTEVVGLDINRVEIEQAKNVFLKENLTFKNEVFEPENFPDMSFDIILFAAAIQYFSSLNDILEKAQLCLAPYGEIHILDTNFYSAAASTQAALRTNDYYKIMGYPKMSDFYFHHQLSGLKSFDYKIVYNPKGLFNRLRKKSPFYRIIINKTKR</sequence>
<feature type="domain" description="Methyltransferase" evidence="1">
    <location>
        <begin position="74"/>
        <end position="181"/>
    </location>
</feature>
<evidence type="ECO:0000313" key="3">
    <source>
        <dbReference type="Proteomes" id="UP000304900"/>
    </source>
</evidence>
<evidence type="ECO:0000259" key="1">
    <source>
        <dbReference type="Pfam" id="PF13847"/>
    </source>
</evidence>
<accession>A0A4U6D8T3</accession>
<comment type="caution">
    <text evidence="2">The sequence shown here is derived from an EMBL/GenBank/DDBJ whole genome shotgun (WGS) entry which is preliminary data.</text>
</comment>
<dbReference type="OrthoDB" id="1524727at2"/>
<dbReference type="GO" id="GO:0008168">
    <property type="term" value="F:methyltransferase activity"/>
    <property type="evidence" value="ECO:0007669"/>
    <property type="project" value="UniProtKB-KW"/>
</dbReference>
<gene>
    <name evidence="2" type="ORF">FDK13_19980</name>
</gene>
<dbReference type="EMBL" id="SZVO01000009">
    <property type="protein sequence ID" value="TKT90604.1"/>
    <property type="molecule type" value="Genomic_DNA"/>
</dbReference>
<keyword evidence="2" id="KW-0808">Transferase</keyword>